<feature type="region of interest" description="Disordered" evidence="1">
    <location>
        <begin position="910"/>
        <end position="939"/>
    </location>
</feature>
<feature type="region of interest" description="Disordered" evidence="1">
    <location>
        <begin position="529"/>
        <end position="592"/>
    </location>
</feature>
<feature type="compositionally biased region" description="Basic and acidic residues" evidence="1">
    <location>
        <begin position="715"/>
        <end position="726"/>
    </location>
</feature>
<feature type="region of interest" description="Disordered" evidence="1">
    <location>
        <begin position="627"/>
        <end position="757"/>
    </location>
</feature>
<feature type="compositionally biased region" description="Low complexity" evidence="1">
    <location>
        <begin position="558"/>
        <end position="592"/>
    </location>
</feature>
<feature type="region of interest" description="Disordered" evidence="1">
    <location>
        <begin position="78"/>
        <end position="99"/>
    </location>
</feature>
<comment type="caution">
    <text evidence="2">The sequence shown here is derived from an EMBL/GenBank/DDBJ whole genome shotgun (WGS) entry which is preliminary data.</text>
</comment>
<feature type="non-terminal residue" evidence="2">
    <location>
        <position position="1"/>
    </location>
</feature>
<dbReference type="AlphaFoldDB" id="A0A5J4UNZ4"/>
<accession>A0A5J4UNZ4</accession>
<reference evidence="2 3" key="1">
    <citation type="submission" date="2019-03" db="EMBL/GenBank/DDBJ databases">
        <title>Single cell metagenomics reveals metabolic interactions within the superorganism composed of flagellate Streblomastix strix and complex community of Bacteroidetes bacteria on its surface.</title>
        <authorList>
            <person name="Treitli S.C."/>
            <person name="Kolisko M."/>
            <person name="Husnik F."/>
            <person name="Keeling P."/>
            <person name="Hampl V."/>
        </authorList>
    </citation>
    <scope>NUCLEOTIDE SEQUENCE [LARGE SCALE GENOMIC DNA]</scope>
    <source>
        <strain evidence="2">ST1C</strain>
    </source>
</reference>
<feature type="region of interest" description="Disordered" evidence="1">
    <location>
        <begin position="314"/>
        <end position="385"/>
    </location>
</feature>
<feature type="compositionally biased region" description="Low complexity" evidence="1">
    <location>
        <begin position="688"/>
        <end position="712"/>
    </location>
</feature>
<evidence type="ECO:0000256" key="1">
    <source>
        <dbReference type="SAM" id="MobiDB-lite"/>
    </source>
</evidence>
<feature type="compositionally biased region" description="Low complexity" evidence="1">
    <location>
        <begin position="661"/>
        <end position="680"/>
    </location>
</feature>
<protein>
    <submittedName>
        <fullName evidence="2">Uncharacterized protein</fullName>
    </submittedName>
</protein>
<dbReference type="EMBL" id="SNRW01013849">
    <property type="protein sequence ID" value="KAA6372157.1"/>
    <property type="molecule type" value="Genomic_DNA"/>
</dbReference>
<feature type="compositionally biased region" description="Low complexity" evidence="1">
    <location>
        <begin position="627"/>
        <end position="652"/>
    </location>
</feature>
<feature type="compositionally biased region" description="Polar residues" evidence="1">
    <location>
        <begin position="923"/>
        <end position="939"/>
    </location>
</feature>
<name>A0A5J4UNZ4_9EUKA</name>
<proteinExistence type="predicted"/>
<feature type="region of interest" description="Disordered" evidence="1">
    <location>
        <begin position="460"/>
        <end position="489"/>
    </location>
</feature>
<feature type="compositionally biased region" description="Polar residues" evidence="1">
    <location>
        <begin position="327"/>
        <end position="341"/>
    </location>
</feature>
<feature type="compositionally biased region" description="Polar residues" evidence="1">
    <location>
        <begin position="529"/>
        <end position="557"/>
    </location>
</feature>
<feature type="compositionally biased region" description="Low complexity" evidence="1">
    <location>
        <begin position="209"/>
        <end position="223"/>
    </location>
</feature>
<feature type="compositionally biased region" description="Low complexity" evidence="1">
    <location>
        <begin position="364"/>
        <end position="385"/>
    </location>
</feature>
<evidence type="ECO:0000313" key="2">
    <source>
        <dbReference type="EMBL" id="KAA6372157.1"/>
    </source>
</evidence>
<feature type="compositionally biased region" description="Polar residues" evidence="1">
    <location>
        <begin position="465"/>
        <end position="489"/>
    </location>
</feature>
<feature type="region of interest" description="Disordered" evidence="1">
    <location>
        <begin position="1"/>
        <end position="42"/>
    </location>
</feature>
<evidence type="ECO:0000313" key="3">
    <source>
        <dbReference type="Proteomes" id="UP000324800"/>
    </source>
</evidence>
<organism evidence="2 3">
    <name type="scientific">Streblomastix strix</name>
    <dbReference type="NCBI Taxonomy" id="222440"/>
    <lineage>
        <taxon>Eukaryota</taxon>
        <taxon>Metamonada</taxon>
        <taxon>Preaxostyla</taxon>
        <taxon>Oxymonadida</taxon>
        <taxon>Streblomastigidae</taxon>
        <taxon>Streblomastix</taxon>
    </lineage>
</organism>
<gene>
    <name evidence="2" type="ORF">EZS28_032316</name>
</gene>
<feature type="compositionally biased region" description="Basic and acidic residues" evidence="1">
    <location>
        <begin position="14"/>
        <end position="23"/>
    </location>
</feature>
<feature type="region of interest" description="Disordered" evidence="1">
    <location>
        <begin position="207"/>
        <end position="230"/>
    </location>
</feature>
<feature type="compositionally biased region" description="Basic residues" evidence="1">
    <location>
        <begin position="727"/>
        <end position="743"/>
    </location>
</feature>
<dbReference type="Proteomes" id="UP000324800">
    <property type="component" value="Unassembled WGS sequence"/>
</dbReference>
<feature type="compositionally biased region" description="Polar residues" evidence="1">
    <location>
        <begin position="744"/>
        <end position="757"/>
    </location>
</feature>
<sequence>KKLHRNEGTQNQKVEIKLSDRGNRLQHTQQRSAHRKVFTNSTSLPFSNSTEYDPLNHHDIVHPIGDGSHLPMTPTSFSSSFADVQNKGTPPSSPSLSINSVASIPPTSAADLAEQHIIKMVEEGSVEKSDAEKQEQKVGQDKMPYHSPYFQMITQTSLDKSNSNLSSSMTTDCLSSYTQSSSSYSSSDSIFENIHMSPLSYVGRGSIGSMTSSNSRSQPNSPNLFTSSTTPSQITNQTIQASAQNLLQSSKLQQTSLEAPPFIMPPLMMNITRRKSISGDDPQGDYIPLNSYIVNNGAAQAAAVAATLAMAGESPTNSRSRMDMKNSARTQLSNGSGNLVGNQGELEQFNLPTLMSRTPDPIPSSGLSQQESQQNQQQQQMVVSSSLPDLVQLQLSQTADNTKQDEDIDNMDNLLSNSPQRTQQYYMNQQQQQMLVNLPKGQQQQSLETIITIPSILDDKDQETNFDPQQNNTITQSQDSTSHSSILSPLFESNNDAHMSQFVKKLELAPSLHIQSVDAYARTRNIGNQHQQQINTPHKTEVQSLSNDSISSYNTVPSYQSTSSFSSESPGQIETQSTTPTPSSASVTVASHHSSQSIPISLSSQTSLLSPQQNLLIHHSQVQSVQSSSSISPSSGISSSSSSLSSSYIQPIDNEDETRESMNSNSQKKSTKSQGSTHSSIKSQSKTNKSNVSQSHNSSTSLSTNQQTSHQTPPKKTDKKTSDLKSFKVKISHNSHIPKRVRQQSHTESPPNKMSTNSEQLNNMNLFNGQIKSHDDQGQQNLSYTSHELSPTQQQRLFYNINFSGIDSINDSSAASKVRKFVYQSHAPNFDQDLLQIGQIEDQANTYNDQQHNQQQEDEFYQNDNIGRFNSFNQMFFGGIARLPDQEDEYPLSILSASNVNFNSFNSQLNDQQADSQPLEKNVGSQHIESQDQNVGSQQ</sequence>